<evidence type="ECO:0000313" key="1">
    <source>
        <dbReference type="EMBL" id="CAG8763481.1"/>
    </source>
</evidence>
<keyword evidence="2" id="KW-1185">Reference proteome</keyword>
<dbReference type="EMBL" id="CAJVQB010013642">
    <property type="protein sequence ID" value="CAG8763481.1"/>
    <property type="molecule type" value="Genomic_DNA"/>
</dbReference>
<evidence type="ECO:0000313" key="2">
    <source>
        <dbReference type="Proteomes" id="UP000789901"/>
    </source>
</evidence>
<dbReference type="Proteomes" id="UP000789901">
    <property type="component" value="Unassembled WGS sequence"/>
</dbReference>
<accession>A0ABN7VFY8</accession>
<gene>
    <name evidence="1" type="ORF">GMARGA_LOCUS17747</name>
</gene>
<protein>
    <submittedName>
        <fullName evidence="1">14769_t:CDS:1</fullName>
    </submittedName>
</protein>
<sequence>GTIGARENQETEELTLDIEPRTKLYIDSAIQAATMSLMQQMQQFITQQAETQCEWNAQVLESINQKLVYRELANINETAQGNYPSTLVINSLLLTSGTEDRAIELAVNNETVSYKATGRKFLSFVYTFKDNTQEIQGVINEKAIKTEQIHLCLSNKIWKTIALGLFADLQKFAQKNLMNNVKAMNEDTVLQTSEDGVVMIKKQKQSTVIKNISDWLIAFKAYMDTIFTIYGNCKSELNTYRDQINELCTKYKFSTVMAYDENQKIALVINRDLTLIKRDIKAEEKKPGFGSY</sequence>
<proteinExistence type="predicted"/>
<name>A0ABN7VFY8_GIGMA</name>
<reference evidence="1 2" key="1">
    <citation type="submission" date="2021-06" db="EMBL/GenBank/DDBJ databases">
        <authorList>
            <person name="Kallberg Y."/>
            <person name="Tangrot J."/>
            <person name="Rosling A."/>
        </authorList>
    </citation>
    <scope>NUCLEOTIDE SEQUENCE [LARGE SCALE GENOMIC DNA]</scope>
    <source>
        <strain evidence="1 2">120-4 pot B 10/14</strain>
    </source>
</reference>
<feature type="non-terminal residue" evidence="1">
    <location>
        <position position="1"/>
    </location>
</feature>
<organism evidence="1 2">
    <name type="scientific">Gigaspora margarita</name>
    <dbReference type="NCBI Taxonomy" id="4874"/>
    <lineage>
        <taxon>Eukaryota</taxon>
        <taxon>Fungi</taxon>
        <taxon>Fungi incertae sedis</taxon>
        <taxon>Mucoromycota</taxon>
        <taxon>Glomeromycotina</taxon>
        <taxon>Glomeromycetes</taxon>
        <taxon>Diversisporales</taxon>
        <taxon>Gigasporaceae</taxon>
        <taxon>Gigaspora</taxon>
    </lineage>
</organism>
<comment type="caution">
    <text evidence="1">The sequence shown here is derived from an EMBL/GenBank/DDBJ whole genome shotgun (WGS) entry which is preliminary data.</text>
</comment>